<dbReference type="Proteomes" id="UP001601303">
    <property type="component" value="Unassembled WGS sequence"/>
</dbReference>
<dbReference type="EMBL" id="JBIAHM010000016">
    <property type="protein sequence ID" value="MFE9604423.1"/>
    <property type="molecule type" value="Genomic_DNA"/>
</dbReference>
<feature type="compositionally biased region" description="Basic and acidic residues" evidence="2">
    <location>
        <begin position="63"/>
        <end position="73"/>
    </location>
</feature>
<keyword evidence="1" id="KW-0175">Coiled coil</keyword>
<organism evidence="3 4">
    <name type="scientific">Streptomyces hokutonensis</name>
    <dbReference type="NCBI Taxonomy" id="1306990"/>
    <lineage>
        <taxon>Bacteria</taxon>
        <taxon>Bacillati</taxon>
        <taxon>Actinomycetota</taxon>
        <taxon>Actinomycetes</taxon>
        <taxon>Kitasatosporales</taxon>
        <taxon>Streptomycetaceae</taxon>
        <taxon>Streptomyces</taxon>
    </lineage>
</organism>
<evidence type="ECO:0000313" key="4">
    <source>
        <dbReference type="Proteomes" id="UP001601303"/>
    </source>
</evidence>
<reference evidence="3 4" key="1">
    <citation type="submission" date="2024-10" db="EMBL/GenBank/DDBJ databases">
        <title>The Natural Products Discovery Center: Release of the First 8490 Sequenced Strains for Exploring Actinobacteria Biosynthetic Diversity.</title>
        <authorList>
            <person name="Kalkreuter E."/>
            <person name="Kautsar S.A."/>
            <person name="Yang D."/>
            <person name="Bader C.D."/>
            <person name="Teijaro C.N."/>
            <person name="Fluegel L."/>
            <person name="Davis C.M."/>
            <person name="Simpson J.R."/>
            <person name="Lauterbach L."/>
            <person name="Steele A.D."/>
            <person name="Gui C."/>
            <person name="Meng S."/>
            <person name="Li G."/>
            <person name="Viehrig K."/>
            <person name="Ye F."/>
            <person name="Su P."/>
            <person name="Kiefer A.F."/>
            <person name="Nichols A."/>
            <person name="Cepeda A.J."/>
            <person name="Yan W."/>
            <person name="Fan B."/>
            <person name="Jiang Y."/>
            <person name="Adhikari A."/>
            <person name="Zheng C.-J."/>
            <person name="Schuster L."/>
            <person name="Cowan T.M."/>
            <person name="Smanski M.J."/>
            <person name="Chevrette M.G."/>
            <person name="De Carvalho L.P.S."/>
            <person name="Shen B."/>
        </authorList>
    </citation>
    <scope>NUCLEOTIDE SEQUENCE [LARGE SCALE GENOMIC DNA]</scope>
    <source>
        <strain evidence="3 4">NPDC006488</strain>
    </source>
</reference>
<keyword evidence="4" id="KW-1185">Reference proteome</keyword>
<dbReference type="RefSeq" id="WP_388113357.1">
    <property type="nucleotide sequence ID" value="NZ_JBIAHM010000016.1"/>
</dbReference>
<comment type="caution">
    <text evidence="3">The sequence shown here is derived from an EMBL/GenBank/DDBJ whole genome shotgun (WGS) entry which is preliminary data.</text>
</comment>
<name>A0ABW6MFX7_9ACTN</name>
<gene>
    <name evidence="3" type="ORF">ACFYNQ_38485</name>
</gene>
<evidence type="ECO:0000313" key="3">
    <source>
        <dbReference type="EMBL" id="MFE9604423.1"/>
    </source>
</evidence>
<feature type="coiled-coil region" evidence="1">
    <location>
        <begin position="5"/>
        <end position="46"/>
    </location>
</feature>
<evidence type="ECO:0000256" key="1">
    <source>
        <dbReference type="SAM" id="Coils"/>
    </source>
</evidence>
<accession>A0ABW6MFX7</accession>
<sequence>MASIIEELQRREDAARAEANRLREQIEHLAQELARAEERASRLAIAREEVADVLDEDASPDLEAGRAIRHDDQDTASASRFGSGSPIGVMAVPPWREGMTPAQLPRPYQDILDAYADARRPVRAGHVAEALGLPTDRSAVEGLRSKLKRLVERGWLVEDGGPGLYALPAHQRAAKMPEPRR</sequence>
<evidence type="ECO:0000256" key="2">
    <source>
        <dbReference type="SAM" id="MobiDB-lite"/>
    </source>
</evidence>
<protein>
    <submittedName>
        <fullName evidence="3">Uncharacterized protein</fullName>
    </submittedName>
</protein>
<feature type="region of interest" description="Disordered" evidence="2">
    <location>
        <begin position="56"/>
        <end position="103"/>
    </location>
</feature>
<proteinExistence type="predicted"/>